<reference evidence="1" key="1">
    <citation type="journal article" date="2020" name="Stud. Mycol.">
        <title>101 Dothideomycetes genomes: a test case for predicting lifestyles and emergence of pathogens.</title>
        <authorList>
            <person name="Haridas S."/>
            <person name="Albert R."/>
            <person name="Binder M."/>
            <person name="Bloem J."/>
            <person name="Labutti K."/>
            <person name="Salamov A."/>
            <person name="Andreopoulos B."/>
            <person name="Baker S."/>
            <person name="Barry K."/>
            <person name="Bills G."/>
            <person name="Bluhm B."/>
            <person name="Cannon C."/>
            <person name="Castanera R."/>
            <person name="Culley D."/>
            <person name="Daum C."/>
            <person name="Ezra D."/>
            <person name="Gonzalez J."/>
            <person name="Henrissat B."/>
            <person name="Kuo A."/>
            <person name="Liang C."/>
            <person name="Lipzen A."/>
            <person name="Lutzoni F."/>
            <person name="Magnuson J."/>
            <person name="Mondo S."/>
            <person name="Nolan M."/>
            <person name="Ohm R."/>
            <person name="Pangilinan J."/>
            <person name="Park H.-J."/>
            <person name="Ramirez L."/>
            <person name="Alfaro M."/>
            <person name="Sun H."/>
            <person name="Tritt A."/>
            <person name="Yoshinaga Y."/>
            <person name="Zwiers L.-H."/>
            <person name="Turgeon B."/>
            <person name="Goodwin S."/>
            <person name="Spatafora J."/>
            <person name="Crous P."/>
            <person name="Grigoriev I."/>
        </authorList>
    </citation>
    <scope>NUCLEOTIDE SEQUENCE</scope>
    <source>
        <strain evidence="1">CBS 101060</strain>
    </source>
</reference>
<dbReference type="Pfam" id="PF04229">
    <property type="entry name" value="GrpB"/>
    <property type="match status" value="1"/>
</dbReference>
<dbReference type="PANTHER" id="PTHR34822">
    <property type="entry name" value="GRPB DOMAIN PROTEIN (AFU_ORTHOLOGUE AFUA_1G01530)"/>
    <property type="match status" value="1"/>
</dbReference>
<dbReference type="EMBL" id="MU006091">
    <property type="protein sequence ID" value="KAF2841327.1"/>
    <property type="molecule type" value="Genomic_DNA"/>
</dbReference>
<sequence length="184" mass="20932">MRPVVVEPYNPQWPLHFSQIASELINTLQDVDILRIEHVGSTSVPFLAAKPIIDVDIVILPPSLESVISALTASGYTYLGEVGIPDRHTFRKVSAVPDRNLYLCIEGSASLRNHLCVRELLRRDEALREEYARVKMELFARGLDMDEYCEGKNEILQKILERAGMGEREREEIKKANTRSLEDI</sequence>
<protein>
    <submittedName>
        <fullName evidence="1">UPF0157 protein YqkA</fullName>
    </submittedName>
</protein>
<dbReference type="OrthoDB" id="630895at2759"/>
<keyword evidence="2" id="KW-1185">Reference proteome</keyword>
<organism evidence="1 2">
    <name type="scientific">Patellaria atrata CBS 101060</name>
    <dbReference type="NCBI Taxonomy" id="1346257"/>
    <lineage>
        <taxon>Eukaryota</taxon>
        <taxon>Fungi</taxon>
        <taxon>Dikarya</taxon>
        <taxon>Ascomycota</taxon>
        <taxon>Pezizomycotina</taxon>
        <taxon>Dothideomycetes</taxon>
        <taxon>Dothideomycetes incertae sedis</taxon>
        <taxon>Patellariales</taxon>
        <taxon>Patellariaceae</taxon>
        <taxon>Patellaria</taxon>
    </lineage>
</organism>
<dbReference type="Gene3D" id="3.30.460.10">
    <property type="entry name" value="Beta Polymerase, domain 2"/>
    <property type="match status" value="1"/>
</dbReference>
<name>A0A9P4SGF6_9PEZI</name>
<evidence type="ECO:0000313" key="2">
    <source>
        <dbReference type="Proteomes" id="UP000799429"/>
    </source>
</evidence>
<dbReference type="PANTHER" id="PTHR34822:SF1">
    <property type="entry name" value="GRPB FAMILY PROTEIN"/>
    <property type="match status" value="1"/>
</dbReference>
<dbReference type="Proteomes" id="UP000799429">
    <property type="component" value="Unassembled WGS sequence"/>
</dbReference>
<dbReference type="AlphaFoldDB" id="A0A9P4SGF6"/>
<dbReference type="InterPro" id="IPR007344">
    <property type="entry name" value="GrpB/CoaE"/>
</dbReference>
<dbReference type="SUPFAM" id="SSF81301">
    <property type="entry name" value="Nucleotidyltransferase"/>
    <property type="match status" value="1"/>
</dbReference>
<evidence type="ECO:0000313" key="1">
    <source>
        <dbReference type="EMBL" id="KAF2841327.1"/>
    </source>
</evidence>
<proteinExistence type="predicted"/>
<accession>A0A9P4SGF6</accession>
<gene>
    <name evidence="1" type="ORF">M501DRAFT_929192</name>
</gene>
<dbReference type="InterPro" id="IPR043519">
    <property type="entry name" value="NT_sf"/>
</dbReference>
<comment type="caution">
    <text evidence="1">The sequence shown here is derived from an EMBL/GenBank/DDBJ whole genome shotgun (WGS) entry which is preliminary data.</text>
</comment>